<name>A0A4R3L680_9BACL</name>
<protein>
    <submittedName>
        <fullName evidence="3">DNA repair exonuclease SbcCD nuclease subunit</fullName>
    </submittedName>
</protein>
<keyword evidence="3" id="KW-0540">Nuclease</keyword>
<keyword evidence="3" id="KW-0269">Exonuclease</keyword>
<reference evidence="3 4" key="1">
    <citation type="submission" date="2019-03" db="EMBL/GenBank/DDBJ databases">
        <title>Genomic Encyclopedia of Type Strains, Phase IV (KMG-IV): sequencing the most valuable type-strain genomes for metagenomic binning, comparative biology and taxonomic classification.</title>
        <authorList>
            <person name="Goeker M."/>
        </authorList>
    </citation>
    <scope>NUCLEOTIDE SEQUENCE [LARGE SCALE GENOMIC DNA]</scope>
    <source>
        <strain evidence="3 4">DSM 45707</strain>
    </source>
</reference>
<dbReference type="EMBL" id="SMAG01000003">
    <property type="protein sequence ID" value="TCS94922.1"/>
    <property type="molecule type" value="Genomic_DNA"/>
</dbReference>
<dbReference type="InterPro" id="IPR041796">
    <property type="entry name" value="Mre11_N"/>
</dbReference>
<dbReference type="OrthoDB" id="9773856at2"/>
<accession>A0A4R3L680</accession>
<dbReference type="GO" id="GO:0004527">
    <property type="term" value="F:exonuclease activity"/>
    <property type="evidence" value="ECO:0007669"/>
    <property type="project" value="UniProtKB-KW"/>
</dbReference>
<dbReference type="Proteomes" id="UP000294937">
    <property type="component" value="Unassembled WGS sequence"/>
</dbReference>
<keyword evidence="4" id="KW-1185">Reference proteome</keyword>
<dbReference type="PANTHER" id="PTHR30337:SF7">
    <property type="entry name" value="PHOSPHOESTERASE"/>
    <property type="match status" value="1"/>
</dbReference>
<comment type="caution">
    <text evidence="3">The sequence shown here is derived from an EMBL/GenBank/DDBJ whole genome shotgun (WGS) entry which is preliminary data.</text>
</comment>
<evidence type="ECO:0000256" key="1">
    <source>
        <dbReference type="ARBA" id="ARBA00022801"/>
    </source>
</evidence>
<feature type="domain" description="Calcineurin-like phosphoesterase" evidence="2">
    <location>
        <begin position="7"/>
        <end position="192"/>
    </location>
</feature>
<gene>
    <name evidence="3" type="ORF">EDD58_103347</name>
</gene>
<dbReference type="PANTHER" id="PTHR30337">
    <property type="entry name" value="COMPONENT OF ATP-DEPENDENT DSDNA EXONUCLEASE"/>
    <property type="match status" value="1"/>
</dbReference>
<evidence type="ECO:0000259" key="2">
    <source>
        <dbReference type="Pfam" id="PF00149"/>
    </source>
</evidence>
<dbReference type="RefSeq" id="WP_131924299.1">
    <property type="nucleotide sequence ID" value="NZ_SMAG01000003.1"/>
</dbReference>
<evidence type="ECO:0000313" key="3">
    <source>
        <dbReference type="EMBL" id="TCS94922.1"/>
    </source>
</evidence>
<dbReference type="Gene3D" id="3.60.21.10">
    <property type="match status" value="1"/>
</dbReference>
<dbReference type="InterPro" id="IPR029052">
    <property type="entry name" value="Metallo-depent_PP-like"/>
</dbReference>
<dbReference type="SUPFAM" id="SSF56300">
    <property type="entry name" value="Metallo-dependent phosphatases"/>
    <property type="match status" value="1"/>
</dbReference>
<organism evidence="3 4">
    <name type="scientific">Hazenella coriacea</name>
    <dbReference type="NCBI Taxonomy" id="1179467"/>
    <lineage>
        <taxon>Bacteria</taxon>
        <taxon>Bacillati</taxon>
        <taxon>Bacillota</taxon>
        <taxon>Bacilli</taxon>
        <taxon>Bacillales</taxon>
        <taxon>Thermoactinomycetaceae</taxon>
        <taxon>Hazenella</taxon>
    </lineage>
</organism>
<dbReference type="InterPro" id="IPR050535">
    <property type="entry name" value="DNA_Repair-Maintenance_Comp"/>
</dbReference>
<dbReference type="InterPro" id="IPR004843">
    <property type="entry name" value="Calcineurin-like_PHP"/>
</dbReference>
<evidence type="ECO:0000313" key="4">
    <source>
        <dbReference type="Proteomes" id="UP000294937"/>
    </source>
</evidence>
<sequence>MKPISWVHTADLHLDEPMKRVTHVQQRRQEHRQTFQRIISLIKDRHIPFFFIAGDFLEHGSVTPSTVEFVKTCFKEIADTQILISPGNHDPFRKDSVYASEQWPENVHIFQGDWESISFPEYDLHIYGRGFTEFREPEWIAPPQVHSTGKKIMVVHGDFSSQDHVSSEYFPLRKNELAPLEMDYIALGHIHKAYETRLENRRKTLVRYPGSPEALSWKETGTRTITIGEMTDESLRIEEIPIQTRTYEKHFIDVSGYETVETLRDEIVQQTQSSSKESYHRFVLSGRRSIHLQLSEDTCHWLSQQLEELGFYSVVWEDETLPDFDLDYLRQQSDVIGAFIRLVEKRLAHAQTDVEREEYELALRKGLEALYAREIAT</sequence>
<dbReference type="Pfam" id="PF00149">
    <property type="entry name" value="Metallophos"/>
    <property type="match status" value="1"/>
</dbReference>
<dbReference type="AlphaFoldDB" id="A0A4R3L680"/>
<dbReference type="CDD" id="cd00840">
    <property type="entry name" value="MPP_Mre11_N"/>
    <property type="match status" value="1"/>
</dbReference>
<proteinExistence type="predicted"/>
<keyword evidence="1" id="KW-0378">Hydrolase</keyword>